<feature type="transmembrane region" description="Helical" evidence="1">
    <location>
        <begin position="136"/>
        <end position="161"/>
    </location>
</feature>
<keyword evidence="1" id="KW-1133">Transmembrane helix</keyword>
<evidence type="ECO:0000313" key="2">
    <source>
        <dbReference type="EMBL" id="VDL73602.1"/>
    </source>
</evidence>
<dbReference type="SUPFAM" id="SSF81321">
    <property type="entry name" value="Family A G protein-coupled receptor-like"/>
    <property type="match status" value="1"/>
</dbReference>
<feature type="transmembrane region" description="Helical" evidence="1">
    <location>
        <begin position="88"/>
        <end position="112"/>
    </location>
</feature>
<dbReference type="WBParaSite" id="NBR_0001001201-mRNA-1">
    <property type="protein sequence ID" value="NBR_0001001201-mRNA-1"/>
    <property type="gene ID" value="NBR_0001001201"/>
</dbReference>
<dbReference type="Proteomes" id="UP000271162">
    <property type="component" value="Unassembled WGS sequence"/>
</dbReference>
<name>A0A158QZF0_NIPBR</name>
<feature type="transmembrane region" description="Helical" evidence="1">
    <location>
        <begin position="216"/>
        <end position="234"/>
    </location>
</feature>
<evidence type="ECO:0000313" key="3">
    <source>
        <dbReference type="Proteomes" id="UP000271162"/>
    </source>
</evidence>
<proteinExistence type="predicted"/>
<organism evidence="4">
    <name type="scientific">Nippostrongylus brasiliensis</name>
    <name type="common">Rat hookworm</name>
    <dbReference type="NCBI Taxonomy" id="27835"/>
    <lineage>
        <taxon>Eukaryota</taxon>
        <taxon>Metazoa</taxon>
        <taxon>Ecdysozoa</taxon>
        <taxon>Nematoda</taxon>
        <taxon>Chromadorea</taxon>
        <taxon>Rhabditida</taxon>
        <taxon>Rhabditina</taxon>
        <taxon>Rhabditomorpha</taxon>
        <taxon>Strongyloidea</taxon>
        <taxon>Heligmosomidae</taxon>
        <taxon>Nippostrongylus</taxon>
    </lineage>
</organism>
<feature type="transmembrane region" description="Helical" evidence="1">
    <location>
        <begin position="57"/>
        <end position="76"/>
    </location>
</feature>
<dbReference type="EMBL" id="UYSL01020239">
    <property type="protein sequence ID" value="VDL73602.1"/>
    <property type="molecule type" value="Genomic_DNA"/>
</dbReference>
<gene>
    <name evidence="2" type="ORF">NBR_LOCUS10013</name>
</gene>
<accession>A0A158QZF0</accession>
<sequence length="275" mass="31538">MGGVVDWFPIFPGGNEMEMHVYASNILHRYYSYSRCEINVITTFAFLSSQLAMEQHLYAFGLFALVTSFDRFYCVMFPIRYIRRRIRYAFVIMFSPYIIAVAPILIAVMGSYPYRFIEDQPATCNLANALTAGNFLMLRCIRIVTTLSCVMIYIPIFIKMYKNIRVHYALSNLTARNQKKLLRMTLTIGLITSNTILLFTVPDIILICHPEYSSNFFYLLNLNKGVINVIIFLATQRTFRRVILGKPDITQQSFKVSPKTVVGFALTKLSSPNSA</sequence>
<protein>
    <submittedName>
        <fullName evidence="4">G_PROTEIN_RECEP_F1_2 domain-containing protein</fullName>
    </submittedName>
</protein>
<reference evidence="2 3" key="2">
    <citation type="submission" date="2018-11" db="EMBL/GenBank/DDBJ databases">
        <authorList>
            <consortium name="Pathogen Informatics"/>
        </authorList>
    </citation>
    <scope>NUCLEOTIDE SEQUENCE [LARGE SCALE GENOMIC DNA]</scope>
</reference>
<dbReference type="Gene3D" id="1.20.1070.10">
    <property type="entry name" value="Rhodopsin 7-helix transmembrane proteins"/>
    <property type="match status" value="1"/>
</dbReference>
<keyword evidence="1" id="KW-0812">Transmembrane</keyword>
<feature type="transmembrane region" description="Helical" evidence="1">
    <location>
        <begin position="181"/>
        <end position="201"/>
    </location>
</feature>
<keyword evidence="3" id="KW-1185">Reference proteome</keyword>
<evidence type="ECO:0000256" key="1">
    <source>
        <dbReference type="SAM" id="Phobius"/>
    </source>
</evidence>
<reference evidence="4" key="1">
    <citation type="submission" date="2016-04" db="UniProtKB">
        <authorList>
            <consortium name="WormBaseParasite"/>
        </authorList>
    </citation>
    <scope>IDENTIFICATION</scope>
</reference>
<evidence type="ECO:0000313" key="4">
    <source>
        <dbReference type="WBParaSite" id="NBR_0001001201-mRNA-1"/>
    </source>
</evidence>
<keyword evidence="1" id="KW-0472">Membrane</keyword>
<dbReference type="AlphaFoldDB" id="A0A158QZF0"/>